<keyword evidence="10" id="KW-0539">Nucleus</keyword>
<evidence type="ECO:0000256" key="5">
    <source>
        <dbReference type="ARBA" id="ARBA00022692"/>
    </source>
</evidence>
<proteinExistence type="predicted"/>
<evidence type="ECO:0000256" key="8">
    <source>
        <dbReference type="ARBA" id="ARBA00023136"/>
    </source>
</evidence>
<organism evidence="16 17">
    <name type="scientific">Branchiostoma lanceolatum</name>
    <name type="common">Common lancelet</name>
    <name type="synonym">Amphioxus lanceolatum</name>
    <dbReference type="NCBI Taxonomy" id="7740"/>
    <lineage>
        <taxon>Eukaryota</taxon>
        <taxon>Metazoa</taxon>
        <taxon>Chordata</taxon>
        <taxon>Cephalochordata</taxon>
        <taxon>Leptocardii</taxon>
        <taxon>Amphioxiformes</taxon>
        <taxon>Branchiostomatidae</taxon>
        <taxon>Branchiostoma</taxon>
    </lineage>
</organism>
<evidence type="ECO:0000256" key="10">
    <source>
        <dbReference type="ARBA" id="ARBA00023242"/>
    </source>
</evidence>
<comment type="subcellular location">
    <subcellularLocation>
        <location evidence="1">Cytoplasm</location>
        <location evidence="1">Cytoskeleton</location>
        <location evidence="1">Spindle</location>
    </subcellularLocation>
    <subcellularLocation>
        <location evidence="2">Nucleus inner membrane</location>
        <topology evidence="2">Multi-pass membrane protein</topology>
    </subcellularLocation>
</comment>
<dbReference type="PANTHER" id="PTHR13428">
    <property type="entry name" value="INNER NUCLEAR MEMBRANE PROTEIN MAN1 LEM DOMAIN CONTAINING PROTEIN"/>
    <property type="match status" value="1"/>
</dbReference>
<feature type="compositionally biased region" description="Polar residues" evidence="13">
    <location>
        <begin position="201"/>
        <end position="213"/>
    </location>
</feature>
<evidence type="ECO:0000256" key="14">
    <source>
        <dbReference type="SAM" id="Phobius"/>
    </source>
</evidence>
<dbReference type="Gene3D" id="1.10.10.1180">
    <property type="entry name" value="MAN1, winged-helix domain"/>
    <property type="match status" value="1"/>
</dbReference>
<feature type="compositionally biased region" description="Polar residues" evidence="13">
    <location>
        <begin position="177"/>
        <end position="193"/>
    </location>
</feature>
<dbReference type="InterPro" id="IPR011015">
    <property type="entry name" value="LEM/LEM-like_dom_sf"/>
</dbReference>
<dbReference type="Gene3D" id="3.30.70.330">
    <property type="match status" value="1"/>
</dbReference>
<evidence type="ECO:0000313" key="17">
    <source>
        <dbReference type="Proteomes" id="UP000838412"/>
    </source>
</evidence>
<evidence type="ECO:0000256" key="3">
    <source>
        <dbReference type="ARBA" id="ARBA00022490"/>
    </source>
</evidence>
<dbReference type="GO" id="GO:0031490">
    <property type="term" value="F:chromatin DNA binding"/>
    <property type="evidence" value="ECO:0007669"/>
    <property type="project" value="TreeGrafter"/>
</dbReference>
<comment type="subunit">
    <text evidence="11">Interacts (via N-terminus) with LMNA isoform C (via C-terminus) (in vitro). Interacts (via LEM domain) with BANF1. Interacts (via C-terminus) with CHMP7. Interacts (via N-terminus) with tubulin; the interaction causes microtubule bundling and stabilization (in vitro).</text>
</comment>
<keyword evidence="7" id="KW-0007">Acetylation</keyword>
<keyword evidence="5 14" id="KW-0812">Transmembrane</keyword>
<dbReference type="Proteomes" id="UP000838412">
    <property type="component" value="Chromosome 5"/>
</dbReference>
<gene>
    <name evidence="16" type="primary">LEMD3</name>
    <name evidence="16" type="ORF">BLAG_LOCUS19040</name>
</gene>
<evidence type="ECO:0000256" key="4">
    <source>
        <dbReference type="ARBA" id="ARBA00022553"/>
    </source>
</evidence>
<dbReference type="PROSITE" id="PS50954">
    <property type="entry name" value="LEM"/>
    <property type="match status" value="1"/>
</dbReference>
<dbReference type="SUPFAM" id="SSF54928">
    <property type="entry name" value="RNA-binding domain, RBD"/>
    <property type="match status" value="1"/>
</dbReference>
<evidence type="ECO:0000259" key="15">
    <source>
        <dbReference type="PROSITE" id="PS50954"/>
    </source>
</evidence>
<dbReference type="Gene3D" id="1.10.720.40">
    <property type="match status" value="1"/>
</dbReference>
<keyword evidence="6 14" id="KW-1133">Transmembrane helix</keyword>
<keyword evidence="9" id="KW-0206">Cytoskeleton</keyword>
<keyword evidence="3" id="KW-0963">Cytoplasm</keyword>
<dbReference type="FunFam" id="3.30.70.330:FF:000176">
    <property type="entry name" value="Inner nuclear membrane protein Man1"/>
    <property type="match status" value="1"/>
</dbReference>
<protein>
    <recommendedName>
        <fullName evidence="12">LEM domain-containing protein 2</fullName>
    </recommendedName>
</protein>
<feature type="compositionally biased region" description="Low complexity" evidence="13">
    <location>
        <begin position="214"/>
        <end position="230"/>
    </location>
</feature>
<dbReference type="GO" id="GO:0006998">
    <property type="term" value="P:nuclear envelope organization"/>
    <property type="evidence" value="ECO:0007669"/>
    <property type="project" value="TreeGrafter"/>
</dbReference>
<dbReference type="EMBL" id="OV696690">
    <property type="protein sequence ID" value="CAH1264826.1"/>
    <property type="molecule type" value="Genomic_DNA"/>
</dbReference>
<dbReference type="OrthoDB" id="118234at2759"/>
<evidence type="ECO:0000256" key="13">
    <source>
        <dbReference type="SAM" id="MobiDB-lite"/>
    </source>
</evidence>
<evidence type="ECO:0000313" key="16">
    <source>
        <dbReference type="EMBL" id="CAH1264826.1"/>
    </source>
</evidence>
<dbReference type="CDD" id="cd12286">
    <property type="entry name" value="RRM_Man1"/>
    <property type="match status" value="1"/>
</dbReference>
<feature type="compositionally biased region" description="Basic residues" evidence="13">
    <location>
        <begin position="240"/>
        <end position="251"/>
    </location>
</feature>
<dbReference type="FunFam" id="1.10.10.1180:FF:000002">
    <property type="entry name" value="LEM domain-containing protein 2"/>
    <property type="match status" value="1"/>
</dbReference>
<dbReference type="InterPro" id="IPR018996">
    <property type="entry name" value="Man1/Src1-like_C"/>
</dbReference>
<dbReference type="FunFam" id="1.10.720.40:FF:000001">
    <property type="entry name" value="LEM domain containing 2, isoform CRA_a"/>
    <property type="match status" value="1"/>
</dbReference>
<dbReference type="GO" id="GO:0030514">
    <property type="term" value="P:negative regulation of BMP signaling pathway"/>
    <property type="evidence" value="ECO:0007669"/>
    <property type="project" value="TreeGrafter"/>
</dbReference>
<reference evidence="16" key="1">
    <citation type="submission" date="2022-01" db="EMBL/GenBank/DDBJ databases">
        <authorList>
            <person name="Braso-Vives M."/>
        </authorList>
    </citation>
    <scope>NUCLEOTIDE SEQUENCE</scope>
</reference>
<evidence type="ECO:0000256" key="11">
    <source>
        <dbReference type="ARBA" id="ARBA00063442"/>
    </source>
</evidence>
<feature type="region of interest" description="Disordered" evidence="13">
    <location>
        <begin position="35"/>
        <end position="293"/>
    </location>
</feature>
<dbReference type="PANTHER" id="PTHR13428:SF12">
    <property type="entry name" value="INNER NUCLEAR MEMBRANE PROTEIN MAN1"/>
    <property type="match status" value="1"/>
</dbReference>
<dbReference type="InterPro" id="IPR041885">
    <property type="entry name" value="MAN1_winged_helix_dom"/>
</dbReference>
<dbReference type="Pfam" id="PF03020">
    <property type="entry name" value="LEM"/>
    <property type="match status" value="1"/>
</dbReference>
<evidence type="ECO:0000256" key="9">
    <source>
        <dbReference type="ARBA" id="ARBA00023212"/>
    </source>
</evidence>
<evidence type="ECO:0000256" key="6">
    <source>
        <dbReference type="ARBA" id="ARBA00022989"/>
    </source>
</evidence>
<keyword evidence="8 14" id="KW-0472">Membrane</keyword>
<dbReference type="SUPFAM" id="SSF63451">
    <property type="entry name" value="LEM domain"/>
    <property type="match status" value="1"/>
</dbReference>
<dbReference type="CDD" id="cd12934">
    <property type="entry name" value="LEM"/>
    <property type="match status" value="1"/>
</dbReference>
<dbReference type="InterPro" id="IPR034394">
    <property type="entry name" value="Man1_RRM"/>
</dbReference>
<dbReference type="GO" id="GO:0005637">
    <property type="term" value="C:nuclear inner membrane"/>
    <property type="evidence" value="ECO:0007669"/>
    <property type="project" value="UniProtKB-SubCell"/>
</dbReference>
<evidence type="ECO:0000256" key="2">
    <source>
        <dbReference type="ARBA" id="ARBA00004473"/>
    </source>
</evidence>
<dbReference type="AlphaFoldDB" id="A0A8K0EW49"/>
<keyword evidence="4" id="KW-0597">Phosphoprotein</keyword>
<dbReference type="SMART" id="SM00540">
    <property type="entry name" value="LEM"/>
    <property type="match status" value="1"/>
</dbReference>
<dbReference type="GO" id="GO:0005819">
    <property type="term" value="C:spindle"/>
    <property type="evidence" value="ECO:0007669"/>
    <property type="project" value="UniProtKB-SubCell"/>
</dbReference>
<sequence length="793" mass="88774">MAAQLTDEELRAELKALGQNVGPVTATTRRLYETKLTQLRSQRRKSSTAASGVKPSRKLIGFSSDESEGEAAERNGQKFRHRRTPKSRPSRTVNRSENSHEHVADSRGASAKARVSVDSRSSRKSGVLGSVVGARRRGATPPVHDHKPSPDDEEYSDTDGDMPDGQASSYAVGDEGSSVNGQDSFDMNRTFNKTGGDATPPSFSLNTWGSGKNSTPRTSTPTKPSTPDTNSRLKPIANHHANHIHSNRKQSKMTVWVSSPLSRPPLPTHRRPPSSSPTPQQPNGGTPPASKNYNSEEDILQKEFQTAEDLNSVSGGVYWGQYVSRVLLVLMALFFLVLALMYLNVRWDLVTPKTTTDNFLLCGPDVTTEGCSENKNKVAEALEMVHHLHHKLSVLAGEYLCGDQDFGLSRNMSRSDAVQFLSKYRCTKPVFSLALRLITENPHWGVRLMTSKGEDTAEVDAVDWLESTQPDMPLLCRLQRAFSIVFLRILAVLACVAMVWGGVELMRYRWRRQEEDNRLMYNMIERILDALKKHAEACRHNTDLQPYLAIPHVRDMLIPPQERKKLGQVWDRAVKFLSANESRIRVESQQISGEPFTVWRWINVDTPNNRLYPPINELSQNHTNPEHEAASGLPQFLLGAPRTGRVKAWQGEAFDVDSSVNSRPYSPTPCLKIRNMFDPDIETGEDWHVHIQDAILEKCGDNNGIVHIAVDKSSREGCVYLKCNSHDAAGKAFRALHGSWFDGKLVTVKYLWLDRYHQRFPDALHAAGPLRPSNPLKTSLMHLDKVEVEDHLL</sequence>
<keyword evidence="17" id="KW-1185">Reference proteome</keyword>
<dbReference type="InterPro" id="IPR035979">
    <property type="entry name" value="RBD_domain_sf"/>
</dbReference>
<feature type="transmembrane region" description="Helical" evidence="14">
    <location>
        <begin position="481"/>
        <end position="503"/>
    </location>
</feature>
<name>A0A8K0EW49_BRALA</name>
<feature type="domain" description="LEM" evidence="15">
    <location>
        <begin position="1"/>
        <end position="43"/>
    </location>
</feature>
<feature type="compositionally biased region" description="Basic residues" evidence="13">
    <location>
        <begin position="77"/>
        <end position="89"/>
    </location>
</feature>
<dbReference type="Pfam" id="PF09402">
    <property type="entry name" value="MSC"/>
    <property type="match status" value="1"/>
</dbReference>
<evidence type="ECO:0000256" key="7">
    <source>
        <dbReference type="ARBA" id="ARBA00022990"/>
    </source>
</evidence>
<feature type="transmembrane region" description="Helical" evidence="14">
    <location>
        <begin position="322"/>
        <end position="343"/>
    </location>
</feature>
<feature type="compositionally biased region" description="Acidic residues" evidence="13">
    <location>
        <begin position="151"/>
        <end position="162"/>
    </location>
</feature>
<accession>A0A8K0EW49</accession>
<evidence type="ECO:0000256" key="1">
    <source>
        <dbReference type="ARBA" id="ARBA00004186"/>
    </source>
</evidence>
<dbReference type="InterPro" id="IPR012677">
    <property type="entry name" value="Nucleotide-bd_a/b_plait_sf"/>
</dbReference>
<evidence type="ECO:0000256" key="12">
    <source>
        <dbReference type="ARBA" id="ARBA00069076"/>
    </source>
</evidence>
<dbReference type="InterPro" id="IPR052277">
    <property type="entry name" value="INM_ESCRT-Associated"/>
</dbReference>
<dbReference type="InterPro" id="IPR003887">
    <property type="entry name" value="LEM_dom"/>
</dbReference>